<keyword evidence="4" id="KW-1185">Reference proteome</keyword>
<feature type="short sequence motif" description="DGA/G" evidence="1">
    <location>
        <begin position="361"/>
        <end position="363"/>
    </location>
</feature>
<name>A0A183NFV5_9TREM</name>
<keyword evidence="1" id="KW-0442">Lipid degradation</keyword>
<keyword evidence="1" id="KW-0378">Hydrolase</keyword>
<dbReference type="PANTHER" id="PTHR12406:SF41">
    <property type="entry name" value="BRUMMER, ISOFORM B-RELATED"/>
    <property type="match status" value="1"/>
</dbReference>
<dbReference type="GO" id="GO:0016020">
    <property type="term" value="C:membrane"/>
    <property type="evidence" value="ECO:0007669"/>
    <property type="project" value="TreeGrafter"/>
</dbReference>
<dbReference type="GO" id="GO:0055088">
    <property type="term" value="P:lipid homeostasis"/>
    <property type="evidence" value="ECO:0007669"/>
    <property type="project" value="TreeGrafter"/>
</dbReference>
<dbReference type="InterPro" id="IPR002641">
    <property type="entry name" value="PNPLA_dom"/>
</dbReference>
<accession>A0A183NFV5</accession>
<dbReference type="EMBL" id="UZAL01001015">
    <property type="protein sequence ID" value="VDO74600.1"/>
    <property type="molecule type" value="Genomic_DNA"/>
</dbReference>
<dbReference type="PROSITE" id="PS51635">
    <property type="entry name" value="PNPLA"/>
    <property type="match status" value="1"/>
</dbReference>
<dbReference type="STRING" id="31246.A0A183NFV5"/>
<dbReference type="Proteomes" id="UP000269396">
    <property type="component" value="Unassembled WGS sequence"/>
</dbReference>
<dbReference type="GO" id="GO:0005737">
    <property type="term" value="C:cytoplasm"/>
    <property type="evidence" value="ECO:0007669"/>
    <property type="project" value="TreeGrafter"/>
</dbReference>
<dbReference type="Gene3D" id="3.40.1090.10">
    <property type="entry name" value="Cytosolic phospholipase A2 catalytic domain"/>
    <property type="match status" value="1"/>
</dbReference>
<feature type="non-terminal residue" evidence="3">
    <location>
        <position position="1"/>
    </location>
</feature>
<gene>
    <name evidence="3" type="ORF">SMTD_LOCUS991</name>
</gene>
<feature type="short sequence motif" description="GXSXG" evidence="1">
    <location>
        <begin position="244"/>
        <end position="248"/>
    </location>
</feature>
<dbReference type="InterPro" id="IPR033562">
    <property type="entry name" value="PLPL"/>
</dbReference>
<dbReference type="GO" id="GO:0004806">
    <property type="term" value="F:triacylglycerol lipase activity"/>
    <property type="evidence" value="ECO:0007669"/>
    <property type="project" value="TreeGrafter"/>
</dbReference>
<organism evidence="3 4">
    <name type="scientific">Schistosoma mattheei</name>
    <dbReference type="NCBI Taxonomy" id="31246"/>
    <lineage>
        <taxon>Eukaryota</taxon>
        <taxon>Metazoa</taxon>
        <taxon>Spiralia</taxon>
        <taxon>Lophotrochozoa</taxon>
        <taxon>Platyhelminthes</taxon>
        <taxon>Trematoda</taxon>
        <taxon>Digenea</taxon>
        <taxon>Strigeidida</taxon>
        <taxon>Schistosomatoidea</taxon>
        <taxon>Schistosomatidae</taxon>
        <taxon>Schistosoma</taxon>
    </lineage>
</organism>
<sequence length="472" mass="53220">RSTDVFVQPDLRYSTNVFVRRDSHRRPFEPTYEGPFKVQRETKYYIIDKNGANDSISIDRLKAAYLEGNPIHVDLPSVQSNDTTPTLIIPQPTTNTSDDTPNVSENKLKTTRSGRRVRFPEHLNDYCTTAGKEGESLLGAEIFIALFLFLLCCTSVPYSKERRPDAATPSKLSEECLPTTDSLDEMYSVADIDLIEDRYYRDLPSSKHNLSFAGCGFLGLYHIGVCCCIKRFAPHLYQNKPVSGTSAGALAAACLVLDVCVRHICKLIENTRRFTLGPFDPRYKISEYLKDGLSQLLPPDAHVLCSDRLSISLTCFTTRKNIIVRKYKNRDEVIQALLCSAYIPIFSGFVPLTFRGQLVVDGGLSNNLLSINQQTIKVSPFAGDSDICPLESKWGPQYHRAQPQKYEDVLGSISLLNLSMSFNLTNIKRLVGMVWPMSPDQLVNLANQGYDDALRFLITRGKLVVFYWYLYI</sequence>
<protein>
    <submittedName>
        <fullName evidence="3">Uncharacterized protein</fullName>
    </submittedName>
</protein>
<evidence type="ECO:0000313" key="3">
    <source>
        <dbReference type="EMBL" id="VDO74600.1"/>
    </source>
</evidence>
<proteinExistence type="predicted"/>
<dbReference type="InterPro" id="IPR016035">
    <property type="entry name" value="Acyl_Trfase/lysoPLipase"/>
</dbReference>
<evidence type="ECO:0000256" key="2">
    <source>
        <dbReference type="SAM" id="MobiDB-lite"/>
    </source>
</evidence>
<reference evidence="3 4" key="1">
    <citation type="submission" date="2018-11" db="EMBL/GenBank/DDBJ databases">
        <authorList>
            <consortium name="Pathogen Informatics"/>
        </authorList>
    </citation>
    <scope>NUCLEOTIDE SEQUENCE [LARGE SCALE GENOMIC DNA]</scope>
    <source>
        <strain>Denwood</strain>
        <strain evidence="4">Zambia</strain>
    </source>
</reference>
<dbReference type="Pfam" id="PF01734">
    <property type="entry name" value="Patatin"/>
    <property type="match status" value="1"/>
</dbReference>
<dbReference type="GO" id="GO:0019433">
    <property type="term" value="P:triglyceride catabolic process"/>
    <property type="evidence" value="ECO:0007669"/>
    <property type="project" value="TreeGrafter"/>
</dbReference>
<feature type="active site" description="Nucleophile" evidence="1">
    <location>
        <position position="246"/>
    </location>
</feature>
<feature type="active site" description="Proton acceptor" evidence="1">
    <location>
        <position position="361"/>
    </location>
</feature>
<dbReference type="AlphaFoldDB" id="A0A183NFV5"/>
<feature type="region of interest" description="Disordered" evidence="2">
    <location>
        <begin position="90"/>
        <end position="112"/>
    </location>
</feature>
<feature type="short sequence motif" description="GXGXXG" evidence="1">
    <location>
        <begin position="214"/>
        <end position="219"/>
    </location>
</feature>
<dbReference type="GO" id="GO:0005811">
    <property type="term" value="C:lipid droplet"/>
    <property type="evidence" value="ECO:0007669"/>
    <property type="project" value="TreeGrafter"/>
</dbReference>
<evidence type="ECO:0000313" key="4">
    <source>
        <dbReference type="Proteomes" id="UP000269396"/>
    </source>
</evidence>
<keyword evidence="1" id="KW-0443">Lipid metabolism</keyword>
<dbReference type="SUPFAM" id="SSF52151">
    <property type="entry name" value="FabD/lysophospholipase-like"/>
    <property type="match status" value="1"/>
</dbReference>
<evidence type="ECO:0000256" key="1">
    <source>
        <dbReference type="PROSITE-ProRule" id="PRU01161"/>
    </source>
</evidence>
<dbReference type="PANTHER" id="PTHR12406">
    <property type="entry name" value="CALCIUM-INDEPENDENT PHOSPHOLIPASE A2 IPLA2 -RELATED"/>
    <property type="match status" value="1"/>
</dbReference>